<dbReference type="Gene3D" id="2.30.30.380">
    <property type="entry name" value="Zn-finger domain of Sec23/24"/>
    <property type="match status" value="1"/>
</dbReference>
<comment type="subcellular location">
    <subcellularLocation>
        <location evidence="7">Cytoplasm</location>
    </subcellularLocation>
    <subcellularLocation>
        <location evidence="7">Endosome</location>
    </subcellularLocation>
</comment>
<evidence type="ECO:0000259" key="9">
    <source>
        <dbReference type="PROSITE" id="PS51495"/>
    </source>
</evidence>
<dbReference type="SUPFAM" id="SSF46785">
    <property type="entry name" value="Winged helix' DNA-binding domain"/>
    <property type="match status" value="1"/>
</dbReference>
<name>S8FLW1_FOMSC</name>
<evidence type="ECO:0000256" key="3">
    <source>
        <dbReference type="ARBA" id="ARBA00022723"/>
    </source>
</evidence>
<dbReference type="Pfam" id="PF04157">
    <property type="entry name" value="EAP30"/>
    <property type="match status" value="1"/>
</dbReference>
<dbReference type="GO" id="GO:0043328">
    <property type="term" value="P:protein transport to vacuole involved in ubiquitin-dependent protein catabolic process via the multivesicular body sorting pathway"/>
    <property type="evidence" value="ECO:0007669"/>
    <property type="project" value="UniProtKB-UniRule"/>
</dbReference>
<evidence type="ECO:0000256" key="2">
    <source>
        <dbReference type="ARBA" id="ARBA00022448"/>
    </source>
</evidence>
<feature type="region of interest" description="Disordered" evidence="8">
    <location>
        <begin position="294"/>
        <end position="315"/>
    </location>
</feature>
<dbReference type="InterPro" id="IPR036390">
    <property type="entry name" value="WH_DNA-bd_sf"/>
</dbReference>
<keyword evidence="5" id="KW-0862">Zinc</keyword>
<dbReference type="SMART" id="SM00547">
    <property type="entry name" value="ZnF_RBZ"/>
    <property type="match status" value="2"/>
</dbReference>
<keyword evidence="7" id="KW-0967">Endosome</keyword>
<dbReference type="PROSITE" id="PS51495">
    <property type="entry name" value="GLUE"/>
    <property type="match status" value="1"/>
</dbReference>
<evidence type="ECO:0000256" key="7">
    <source>
        <dbReference type="RuleBase" id="RU367095"/>
    </source>
</evidence>
<sequence>MSLRRYTKGVDGTIPVHALLYEDEELLASQENIGVYDGAEKSAPHQSGTAYATTHRLFYVDVTYPETRSFAMDLSHVARTEHYTGLFTSSPKVTLYLHLIDTPASVVDAPSSNPAPQDDPAFQSWTCDVCNHRNPPGLSPAASRICALCGVPRSDGAASSSTASLLSSSLPSSSSHLSRVPTSSPSSPRPTSPLKGPSDEIACPVCTFFNHPAMATCEMCGTPLPKRVAPPRASQPVHAKSAPASRPTSPLPEADGPDPRMIRLSFRKGGDKAFYAVLRRSLLGKGWELKSSKPAVNSHTRNRSAPGPTAGLSGINGILRTVETTAATSQTDMEDALHDFEALTVKWRDMVKLAQDLNERLTASSLPDAGSAKVMTTQAVEPEEATFIRSSLAQLGLQMANAPVTLDMVRDERRWVDELARELAGILQGSGGGTGREGLMRRRGVVGLDEVWGGWNRARGVALIPPSTLIQVVPQLPQYTDPPIRMRTFAASGLSVLHAPPYTRAAFAARLVGMLSLAGPQTVVQVAREEALPIGLTQEMVNEVEEDGEICRDEGGAGVDVAASLAGGGWASPGGAEVRLWVNVFRGYVWDGHTP</sequence>
<dbReference type="STRING" id="743788.S8FLW1"/>
<dbReference type="GO" id="GO:0000814">
    <property type="term" value="C:ESCRT II complex"/>
    <property type="evidence" value="ECO:0007669"/>
    <property type="project" value="UniProtKB-UniRule"/>
</dbReference>
<dbReference type="InterPro" id="IPR011993">
    <property type="entry name" value="PH-like_dom_sf"/>
</dbReference>
<keyword evidence="11" id="KW-1185">Reference proteome</keyword>
<dbReference type="SUPFAM" id="SSF50729">
    <property type="entry name" value="PH domain-like"/>
    <property type="match status" value="2"/>
</dbReference>
<comment type="similarity">
    <text evidence="1 7">Belongs to the VPS36 family.</text>
</comment>
<dbReference type="GO" id="GO:0032266">
    <property type="term" value="F:phosphatidylinositol-3-phosphate binding"/>
    <property type="evidence" value="ECO:0007669"/>
    <property type="project" value="UniProtKB-UniRule"/>
</dbReference>
<dbReference type="GO" id="GO:0008270">
    <property type="term" value="F:zinc ion binding"/>
    <property type="evidence" value="ECO:0007669"/>
    <property type="project" value="UniProtKB-KW"/>
</dbReference>
<dbReference type="HOGENOM" id="CLU_015433_3_0_1"/>
<dbReference type="PANTHER" id="PTHR13128">
    <property type="entry name" value="VACUOLAR PROTEIN-SORTING-ASSOCIATED PROTEIN 36"/>
    <property type="match status" value="1"/>
</dbReference>
<dbReference type="PANTHER" id="PTHR13128:SF12">
    <property type="entry name" value="VACUOLAR PROTEIN-SORTING-ASSOCIATED PROTEIN 36"/>
    <property type="match status" value="1"/>
</dbReference>
<evidence type="ECO:0000313" key="10">
    <source>
        <dbReference type="EMBL" id="EPS99274.1"/>
    </source>
</evidence>
<dbReference type="Pfam" id="PF11605">
    <property type="entry name" value="Vps36_ESCRT-II"/>
    <property type="match status" value="1"/>
</dbReference>
<dbReference type="InterPro" id="IPR037855">
    <property type="entry name" value="Vps36"/>
</dbReference>
<evidence type="ECO:0000256" key="8">
    <source>
        <dbReference type="SAM" id="MobiDB-lite"/>
    </source>
</evidence>
<dbReference type="AlphaFoldDB" id="S8FLW1"/>
<keyword evidence="7" id="KW-0963">Cytoplasm</keyword>
<comment type="subunit">
    <text evidence="7">Component of the endosomal sorting complex required for transport II (ESCRT-II).</text>
</comment>
<dbReference type="Gene3D" id="6.10.140.260">
    <property type="match status" value="1"/>
</dbReference>
<dbReference type="OrthoDB" id="271448at2759"/>
<evidence type="ECO:0000313" key="11">
    <source>
        <dbReference type="Proteomes" id="UP000015241"/>
    </source>
</evidence>
<dbReference type="InterPro" id="IPR036388">
    <property type="entry name" value="WH-like_DNA-bd_sf"/>
</dbReference>
<dbReference type="GO" id="GO:0031902">
    <property type="term" value="C:late endosome membrane"/>
    <property type="evidence" value="ECO:0007669"/>
    <property type="project" value="UniProtKB-UniRule"/>
</dbReference>
<dbReference type="GO" id="GO:0043130">
    <property type="term" value="F:ubiquitin binding"/>
    <property type="evidence" value="ECO:0007669"/>
    <property type="project" value="UniProtKB-UniRule"/>
</dbReference>
<feature type="domain" description="GLUE N-terminal" evidence="9">
    <location>
        <begin position="10"/>
        <end position="294"/>
    </location>
</feature>
<proteinExistence type="inferred from homology"/>
<dbReference type="InParanoid" id="S8FLW1"/>
<feature type="region of interest" description="Disordered" evidence="8">
    <location>
        <begin position="160"/>
        <end position="196"/>
    </location>
</feature>
<dbReference type="FunCoup" id="S8FLW1">
    <property type="interactions" value="128"/>
</dbReference>
<dbReference type="InterPro" id="IPR001876">
    <property type="entry name" value="Znf_RanBP2"/>
</dbReference>
<feature type="region of interest" description="Disordered" evidence="8">
    <location>
        <begin position="228"/>
        <end position="260"/>
    </location>
</feature>
<gene>
    <name evidence="10" type="ORF">FOMPIDRAFT_1050784</name>
</gene>
<accession>S8FLW1</accession>
<dbReference type="Gene3D" id="2.30.29.30">
    <property type="entry name" value="Pleckstrin-homology domain (PH domain)/Phosphotyrosine-binding domain (PTB)"/>
    <property type="match status" value="1"/>
</dbReference>
<comment type="function">
    <text evidence="7">Component of the ESCRT-II complex (endosomal sorting complex required for transport II), which is required for multivesicular body (MVB) formation and sorting of endosomal cargo proteins into MVBs.</text>
</comment>
<evidence type="ECO:0000256" key="4">
    <source>
        <dbReference type="ARBA" id="ARBA00022771"/>
    </source>
</evidence>
<dbReference type="InterPro" id="IPR040608">
    <property type="entry name" value="Snf8/Vps36"/>
</dbReference>
<dbReference type="eggNOG" id="KOG2760">
    <property type="taxonomic scope" value="Eukaryota"/>
</dbReference>
<evidence type="ECO:0000256" key="1">
    <source>
        <dbReference type="ARBA" id="ARBA00009697"/>
    </source>
</evidence>
<evidence type="ECO:0000256" key="6">
    <source>
        <dbReference type="ARBA" id="ARBA00022927"/>
    </source>
</evidence>
<keyword evidence="3" id="KW-0479">Metal-binding</keyword>
<dbReference type="EMBL" id="KE504158">
    <property type="protein sequence ID" value="EPS99274.1"/>
    <property type="molecule type" value="Genomic_DNA"/>
</dbReference>
<organism evidence="10 11">
    <name type="scientific">Fomitopsis schrenkii</name>
    <name type="common">Brown rot fungus</name>
    <dbReference type="NCBI Taxonomy" id="2126942"/>
    <lineage>
        <taxon>Eukaryota</taxon>
        <taxon>Fungi</taxon>
        <taxon>Dikarya</taxon>
        <taxon>Basidiomycota</taxon>
        <taxon>Agaricomycotina</taxon>
        <taxon>Agaricomycetes</taxon>
        <taxon>Polyporales</taxon>
        <taxon>Fomitopsis</taxon>
    </lineage>
</organism>
<keyword evidence="6 7" id="KW-0653">Protein transport</keyword>
<feature type="compositionally biased region" description="Low complexity" evidence="8">
    <location>
        <begin position="160"/>
        <end position="186"/>
    </location>
</feature>
<dbReference type="InterPro" id="IPR021648">
    <property type="entry name" value="GLUE_dom"/>
</dbReference>
<keyword evidence="2 7" id="KW-0813">Transport</keyword>
<dbReference type="Proteomes" id="UP000015241">
    <property type="component" value="Unassembled WGS sequence"/>
</dbReference>
<keyword evidence="4" id="KW-0863">Zinc-finger</keyword>
<reference evidence="10 11" key="1">
    <citation type="journal article" date="2012" name="Science">
        <title>The Paleozoic origin of enzymatic lignin decomposition reconstructed from 31 fungal genomes.</title>
        <authorList>
            <person name="Floudas D."/>
            <person name="Binder M."/>
            <person name="Riley R."/>
            <person name="Barry K."/>
            <person name="Blanchette R.A."/>
            <person name="Henrissat B."/>
            <person name="Martinez A.T."/>
            <person name="Otillar R."/>
            <person name="Spatafora J.W."/>
            <person name="Yadav J.S."/>
            <person name="Aerts A."/>
            <person name="Benoit I."/>
            <person name="Boyd A."/>
            <person name="Carlson A."/>
            <person name="Copeland A."/>
            <person name="Coutinho P.M."/>
            <person name="de Vries R.P."/>
            <person name="Ferreira P."/>
            <person name="Findley K."/>
            <person name="Foster B."/>
            <person name="Gaskell J."/>
            <person name="Glotzer D."/>
            <person name="Gorecki P."/>
            <person name="Heitman J."/>
            <person name="Hesse C."/>
            <person name="Hori C."/>
            <person name="Igarashi K."/>
            <person name="Jurgens J.A."/>
            <person name="Kallen N."/>
            <person name="Kersten P."/>
            <person name="Kohler A."/>
            <person name="Kuees U."/>
            <person name="Kumar T.K.A."/>
            <person name="Kuo A."/>
            <person name="LaButti K."/>
            <person name="Larrondo L.F."/>
            <person name="Lindquist E."/>
            <person name="Ling A."/>
            <person name="Lombard V."/>
            <person name="Lucas S."/>
            <person name="Lundell T."/>
            <person name="Martin R."/>
            <person name="McLaughlin D.J."/>
            <person name="Morgenstern I."/>
            <person name="Morin E."/>
            <person name="Murat C."/>
            <person name="Nagy L.G."/>
            <person name="Nolan M."/>
            <person name="Ohm R.A."/>
            <person name="Patyshakuliyeva A."/>
            <person name="Rokas A."/>
            <person name="Ruiz-Duenas F.J."/>
            <person name="Sabat G."/>
            <person name="Salamov A."/>
            <person name="Samejima M."/>
            <person name="Schmutz J."/>
            <person name="Slot J.C."/>
            <person name="St John F."/>
            <person name="Stenlid J."/>
            <person name="Sun H."/>
            <person name="Sun S."/>
            <person name="Syed K."/>
            <person name="Tsang A."/>
            <person name="Wiebenga A."/>
            <person name="Young D."/>
            <person name="Pisabarro A."/>
            <person name="Eastwood D.C."/>
            <person name="Martin F."/>
            <person name="Cullen D."/>
            <person name="Grigoriev I.V."/>
            <person name="Hibbett D.S."/>
        </authorList>
    </citation>
    <scope>NUCLEOTIDE SEQUENCE</scope>
    <source>
        <strain evidence="11">FP-58527</strain>
    </source>
</reference>
<protein>
    <recommendedName>
        <fullName evidence="7">Vacuolar protein-sorting-associated protein 36</fullName>
    </recommendedName>
    <alternativeName>
        <fullName evidence="7">ESCRT-II complex subunit VPS36</fullName>
    </alternativeName>
</protein>
<evidence type="ECO:0000256" key="5">
    <source>
        <dbReference type="ARBA" id="ARBA00022833"/>
    </source>
</evidence>
<dbReference type="Gene3D" id="1.10.10.10">
    <property type="entry name" value="Winged helix-like DNA-binding domain superfamily/Winged helix DNA-binding domain"/>
    <property type="match status" value="2"/>
</dbReference>